<feature type="repeat" description="ARM" evidence="1">
    <location>
        <begin position="214"/>
        <end position="248"/>
    </location>
</feature>
<gene>
    <name evidence="2" type="ORF">DILT_LOCUS6994</name>
</gene>
<dbReference type="GO" id="GO:0019894">
    <property type="term" value="F:kinesin binding"/>
    <property type="evidence" value="ECO:0007669"/>
    <property type="project" value="InterPro"/>
</dbReference>
<accession>A0A3P7LK42</accession>
<evidence type="ECO:0008006" key="4">
    <source>
        <dbReference type="Google" id="ProtNLM"/>
    </source>
</evidence>
<dbReference type="InterPro" id="IPR011989">
    <property type="entry name" value="ARM-like"/>
</dbReference>
<dbReference type="PANTHER" id="PTHR15605:SF2">
    <property type="entry name" value="KINESIN-ASSOCIATED PROTEIN 3"/>
    <property type="match status" value="1"/>
</dbReference>
<dbReference type="OrthoDB" id="10265679at2759"/>
<name>A0A3P7LK42_DIBLA</name>
<dbReference type="PROSITE" id="PS50176">
    <property type="entry name" value="ARM_REPEAT"/>
    <property type="match status" value="1"/>
</dbReference>
<evidence type="ECO:0000313" key="3">
    <source>
        <dbReference type="Proteomes" id="UP000281553"/>
    </source>
</evidence>
<organism evidence="2 3">
    <name type="scientific">Dibothriocephalus latus</name>
    <name type="common">Fish tapeworm</name>
    <name type="synonym">Diphyllobothrium latum</name>
    <dbReference type="NCBI Taxonomy" id="60516"/>
    <lineage>
        <taxon>Eukaryota</taxon>
        <taxon>Metazoa</taxon>
        <taxon>Spiralia</taxon>
        <taxon>Lophotrochozoa</taxon>
        <taxon>Platyhelminthes</taxon>
        <taxon>Cestoda</taxon>
        <taxon>Eucestoda</taxon>
        <taxon>Diphyllobothriidea</taxon>
        <taxon>Diphyllobothriidae</taxon>
        <taxon>Dibothriocephalus</taxon>
    </lineage>
</organism>
<keyword evidence="3" id="KW-1185">Reference proteome</keyword>
<dbReference type="SMART" id="SM01297">
    <property type="entry name" value="KAP"/>
    <property type="match status" value="1"/>
</dbReference>
<sequence>MESVLEYREEPCGLEPIAIVINLACDPTAAELVGEARGIRMLMKKAFTFHDPLILKILRNLSDHDNLKPLFLDYLPDLVQAVTSLEESSAAQKINAELLAERRNRKERMKPNPLDDFEHESFLDEDFGDETDERTGGGKKEDFALECLGLLANLTLEDLDFARVLSDLNLLNWLQSKLSLGLKHFEDDLLLEIIRLIGTTCLDEKAALMIANCGIVTDLISLLNSHQEDDEIVCQILGVFHRLSCHESTIKILIEDTQTPAYLVDLMHDKNKEIRRICDATLSLISNGGFTAKLSFAS</sequence>
<dbReference type="GO" id="GO:0044782">
    <property type="term" value="P:cilium organization"/>
    <property type="evidence" value="ECO:0007669"/>
    <property type="project" value="TreeGrafter"/>
</dbReference>
<dbReference type="Pfam" id="PF05804">
    <property type="entry name" value="KAP"/>
    <property type="match status" value="2"/>
</dbReference>
<dbReference type="PANTHER" id="PTHR15605">
    <property type="entry name" value="KINESIN-ASSOCIATED PROTEINS"/>
    <property type="match status" value="1"/>
</dbReference>
<dbReference type="GO" id="GO:0016939">
    <property type="term" value="C:kinesin II complex"/>
    <property type="evidence" value="ECO:0007669"/>
    <property type="project" value="TreeGrafter"/>
</dbReference>
<evidence type="ECO:0000313" key="2">
    <source>
        <dbReference type="EMBL" id="VDN11163.1"/>
    </source>
</evidence>
<dbReference type="SUPFAM" id="SSF48371">
    <property type="entry name" value="ARM repeat"/>
    <property type="match status" value="1"/>
</dbReference>
<dbReference type="SMART" id="SM00185">
    <property type="entry name" value="ARM"/>
    <property type="match status" value="2"/>
</dbReference>
<dbReference type="InterPro" id="IPR008658">
    <property type="entry name" value="KAP3"/>
</dbReference>
<dbReference type="AlphaFoldDB" id="A0A3P7LK42"/>
<proteinExistence type="predicted"/>
<dbReference type="EMBL" id="UYRU01050865">
    <property type="protein sequence ID" value="VDN11163.1"/>
    <property type="molecule type" value="Genomic_DNA"/>
</dbReference>
<dbReference type="InterPro" id="IPR016024">
    <property type="entry name" value="ARM-type_fold"/>
</dbReference>
<dbReference type="Proteomes" id="UP000281553">
    <property type="component" value="Unassembled WGS sequence"/>
</dbReference>
<dbReference type="GO" id="GO:0035869">
    <property type="term" value="C:ciliary transition zone"/>
    <property type="evidence" value="ECO:0007669"/>
    <property type="project" value="TreeGrafter"/>
</dbReference>
<dbReference type="GO" id="GO:0007018">
    <property type="term" value="P:microtubule-based movement"/>
    <property type="evidence" value="ECO:0007669"/>
    <property type="project" value="TreeGrafter"/>
</dbReference>
<dbReference type="GO" id="GO:0005930">
    <property type="term" value="C:axoneme"/>
    <property type="evidence" value="ECO:0007669"/>
    <property type="project" value="TreeGrafter"/>
</dbReference>
<evidence type="ECO:0000256" key="1">
    <source>
        <dbReference type="PROSITE-ProRule" id="PRU00259"/>
    </source>
</evidence>
<protein>
    <recommendedName>
        <fullName evidence="4">Beta-catenin-like protein 1 N-terminal domain-containing protein</fullName>
    </recommendedName>
</protein>
<reference evidence="2 3" key="1">
    <citation type="submission" date="2018-11" db="EMBL/GenBank/DDBJ databases">
        <authorList>
            <consortium name="Pathogen Informatics"/>
        </authorList>
    </citation>
    <scope>NUCLEOTIDE SEQUENCE [LARGE SCALE GENOMIC DNA]</scope>
</reference>
<dbReference type="Gene3D" id="1.25.10.10">
    <property type="entry name" value="Leucine-rich Repeat Variant"/>
    <property type="match status" value="1"/>
</dbReference>
<dbReference type="InterPro" id="IPR000225">
    <property type="entry name" value="Armadillo"/>
</dbReference>